<name>A0AAN9XRX8_PSOTE</name>
<evidence type="ECO:0000313" key="3">
    <source>
        <dbReference type="EMBL" id="KAK7406102.1"/>
    </source>
</evidence>
<evidence type="ECO:0000313" key="4">
    <source>
        <dbReference type="Proteomes" id="UP001386955"/>
    </source>
</evidence>
<feature type="compositionally biased region" description="Low complexity" evidence="1">
    <location>
        <begin position="22"/>
        <end position="36"/>
    </location>
</feature>
<proteinExistence type="predicted"/>
<keyword evidence="4" id="KW-1185">Reference proteome</keyword>
<dbReference type="AlphaFoldDB" id="A0AAN9XRX8"/>
<sequence>MEAPTLNAFGSSFTTASETPTSKNRSFNNNKSGKNKGITSDSNPFPPPPLPTPLPKPPVEFVVDQGGKVFTASRDRLATLAYPDVEEYE</sequence>
<comment type="caution">
    <text evidence="3">The sequence shown here is derived from an EMBL/GenBank/DDBJ whole genome shotgun (WGS) entry which is preliminary data.</text>
</comment>
<protein>
    <submittedName>
        <fullName evidence="3">Uncharacterized protein</fullName>
    </submittedName>
</protein>
<reference evidence="3 4" key="1">
    <citation type="submission" date="2024-01" db="EMBL/GenBank/DDBJ databases">
        <title>The genomes of 5 underutilized Papilionoideae crops provide insights into root nodulation and disease resistanc.</title>
        <authorList>
            <person name="Jiang F."/>
        </authorList>
    </citation>
    <scope>NUCLEOTIDE SEQUENCE [LARGE SCALE GENOMIC DNA]</scope>
    <source>
        <strain evidence="3">DUOXIRENSHENG_FW03</strain>
        <tissue evidence="3">Leaves</tissue>
    </source>
</reference>
<feature type="region of interest" description="Disordered" evidence="1">
    <location>
        <begin position="1"/>
        <end position="57"/>
    </location>
</feature>
<dbReference type="EMBL" id="JAYMYS010000002">
    <property type="protein sequence ID" value="KAK7406102.1"/>
    <property type="molecule type" value="Genomic_DNA"/>
</dbReference>
<feature type="compositionally biased region" description="Polar residues" evidence="1">
    <location>
        <begin position="8"/>
        <end position="21"/>
    </location>
</feature>
<accession>A0AAN9XRX8</accession>
<dbReference type="Proteomes" id="UP001386955">
    <property type="component" value="Unassembled WGS sequence"/>
</dbReference>
<organism evidence="3 4">
    <name type="scientific">Psophocarpus tetragonolobus</name>
    <name type="common">Winged bean</name>
    <name type="synonym">Dolichos tetragonolobus</name>
    <dbReference type="NCBI Taxonomy" id="3891"/>
    <lineage>
        <taxon>Eukaryota</taxon>
        <taxon>Viridiplantae</taxon>
        <taxon>Streptophyta</taxon>
        <taxon>Embryophyta</taxon>
        <taxon>Tracheophyta</taxon>
        <taxon>Spermatophyta</taxon>
        <taxon>Magnoliopsida</taxon>
        <taxon>eudicotyledons</taxon>
        <taxon>Gunneridae</taxon>
        <taxon>Pentapetalae</taxon>
        <taxon>rosids</taxon>
        <taxon>fabids</taxon>
        <taxon>Fabales</taxon>
        <taxon>Fabaceae</taxon>
        <taxon>Papilionoideae</taxon>
        <taxon>50 kb inversion clade</taxon>
        <taxon>NPAAA clade</taxon>
        <taxon>indigoferoid/millettioid clade</taxon>
        <taxon>Phaseoleae</taxon>
        <taxon>Psophocarpus</taxon>
    </lineage>
</organism>
<gene>
    <name evidence="2" type="ORF">VNO78_07716</name>
    <name evidence="3" type="ORF">VNO78_07719</name>
</gene>
<feature type="compositionally biased region" description="Pro residues" evidence="1">
    <location>
        <begin position="44"/>
        <end position="57"/>
    </location>
</feature>
<dbReference type="EMBL" id="JAYMYS010000002">
    <property type="protein sequence ID" value="KAK7406099.1"/>
    <property type="molecule type" value="Genomic_DNA"/>
</dbReference>
<evidence type="ECO:0000313" key="2">
    <source>
        <dbReference type="EMBL" id="KAK7406099.1"/>
    </source>
</evidence>
<evidence type="ECO:0000256" key="1">
    <source>
        <dbReference type="SAM" id="MobiDB-lite"/>
    </source>
</evidence>